<feature type="domain" description="Helix-turn-helix conjugative transposon-like" evidence="1">
    <location>
        <begin position="37"/>
        <end position="60"/>
    </location>
</feature>
<evidence type="ECO:0000313" key="3">
    <source>
        <dbReference type="Proteomes" id="UP000280960"/>
    </source>
</evidence>
<dbReference type="EMBL" id="CP033169">
    <property type="protein sequence ID" value="AYO31615.1"/>
    <property type="molecule type" value="Genomic_DNA"/>
</dbReference>
<organism evidence="2 3">
    <name type="scientific">Biomaibacter acetigenes</name>
    <dbReference type="NCBI Taxonomy" id="2316383"/>
    <lineage>
        <taxon>Bacteria</taxon>
        <taxon>Bacillati</taxon>
        <taxon>Bacillota</taxon>
        <taxon>Clostridia</taxon>
        <taxon>Thermosediminibacterales</taxon>
        <taxon>Tepidanaerobacteraceae</taxon>
        <taxon>Biomaibacter</taxon>
    </lineage>
</organism>
<evidence type="ECO:0000313" key="2">
    <source>
        <dbReference type="EMBL" id="AYO31615.1"/>
    </source>
</evidence>
<proteinExistence type="predicted"/>
<name>A0A3G2R8B3_9FIRM</name>
<gene>
    <name evidence="2" type="ORF">D2962_14290</name>
</gene>
<dbReference type="AlphaFoldDB" id="A0A3G2R8B3"/>
<protein>
    <recommendedName>
        <fullName evidence="1">Helix-turn-helix conjugative transposon-like domain-containing protein</fullName>
    </recommendedName>
</protein>
<sequence length="62" mass="7185">MARRLSDMRVFFCPFNGLRNYEERGTKVTAKKTKLKELILKAQGGDKDALNQVIERFKPTLL</sequence>
<accession>A0A3G2R8B3</accession>
<evidence type="ECO:0000259" key="1">
    <source>
        <dbReference type="Pfam" id="PF12645"/>
    </source>
</evidence>
<dbReference type="Pfam" id="PF12645">
    <property type="entry name" value="HTH_16"/>
    <property type="match status" value="1"/>
</dbReference>
<keyword evidence="3" id="KW-1185">Reference proteome</keyword>
<dbReference type="InterPro" id="IPR024760">
    <property type="entry name" value="HTH_dom_conjug_TS-like"/>
</dbReference>
<dbReference type="KEGG" id="bacg:D2962_14290"/>
<dbReference type="Proteomes" id="UP000280960">
    <property type="component" value="Chromosome"/>
</dbReference>
<reference evidence="2 3" key="1">
    <citation type="submission" date="2018-10" db="EMBL/GenBank/DDBJ databases">
        <authorList>
            <person name="Zhang X."/>
        </authorList>
    </citation>
    <scope>NUCLEOTIDE SEQUENCE [LARGE SCALE GENOMIC DNA]</scope>
    <source>
        <strain evidence="2 3">SK-G1</strain>
    </source>
</reference>